<keyword evidence="2" id="KW-1185">Reference proteome</keyword>
<sequence length="103" mass="12317">MDQHHENVQNEYNLEFFEVKSERRRSLLTRGGFEYYFEAESRTQEGVEYWRCIKVRNGYCPARIHVIGEWHEINELRFKRGKITNGNHNHAAVPENQSANSVY</sequence>
<dbReference type="EMBL" id="CAVMJV010000027">
    <property type="protein sequence ID" value="CAK5075229.1"/>
    <property type="molecule type" value="Genomic_DNA"/>
</dbReference>
<organism evidence="1 2">
    <name type="scientific">Meloidogyne enterolobii</name>
    <name type="common">Root-knot nematode worm</name>
    <name type="synonym">Meloidogyne mayaguensis</name>
    <dbReference type="NCBI Taxonomy" id="390850"/>
    <lineage>
        <taxon>Eukaryota</taxon>
        <taxon>Metazoa</taxon>
        <taxon>Ecdysozoa</taxon>
        <taxon>Nematoda</taxon>
        <taxon>Chromadorea</taxon>
        <taxon>Rhabditida</taxon>
        <taxon>Tylenchina</taxon>
        <taxon>Tylenchomorpha</taxon>
        <taxon>Tylenchoidea</taxon>
        <taxon>Meloidogynidae</taxon>
        <taxon>Meloidogyninae</taxon>
        <taxon>Meloidogyne</taxon>
    </lineage>
</organism>
<protein>
    <submittedName>
        <fullName evidence="1">Uncharacterized protein</fullName>
    </submittedName>
</protein>
<gene>
    <name evidence="1" type="ORF">MENTE1834_LOCUS22013</name>
</gene>
<name>A0ACB0Z8A8_MELEN</name>
<proteinExistence type="predicted"/>
<dbReference type="Proteomes" id="UP001497535">
    <property type="component" value="Unassembled WGS sequence"/>
</dbReference>
<reference evidence="1" key="1">
    <citation type="submission" date="2023-11" db="EMBL/GenBank/DDBJ databases">
        <authorList>
            <person name="Poullet M."/>
        </authorList>
    </citation>
    <scope>NUCLEOTIDE SEQUENCE</scope>
    <source>
        <strain evidence="1">E1834</strain>
    </source>
</reference>
<evidence type="ECO:0000313" key="1">
    <source>
        <dbReference type="EMBL" id="CAK5075229.1"/>
    </source>
</evidence>
<comment type="caution">
    <text evidence="1">The sequence shown here is derived from an EMBL/GenBank/DDBJ whole genome shotgun (WGS) entry which is preliminary data.</text>
</comment>
<evidence type="ECO:0000313" key="2">
    <source>
        <dbReference type="Proteomes" id="UP001497535"/>
    </source>
</evidence>
<accession>A0ACB0Z8A8</accession>